<proteinExistence type="predicted"/>
<gene>
    <name evidence="1" type="ORF">N803_04370</name>
</gene>
<dbReference type="InterPro" id="IPR046268">
    <property type="entry name" value="DUF6301"/>
</dbReference>
<evidence type="ECO:0000313" key="1">
    <source>
        <dbReference type="EMBL" id="KGN36532.1"/>
    </source>
</evidence>
<comment type="caution">
    <text evidence="1">The sequence shown here is derived from an EMBL/GenBank/DDBJ whole genome shotgun (WGS) entry which is preliminary data.</text>
</comment>
<sequence length="159" mass="17613">MTSLSTVPVEQAIKQLEFWLDAPWPMSAAEAAERATEIGWSLEEDGQVYARTNPLEPHLQVVLGLARDAESVEQFSLFLTGYVDGSDEDEVDQLKDAFGEFVAAGREAWGKASLVKRPTPAVRWDLGPRGGIRIYQSKTVAAVFMTPDQVAMLKSVRDW</sequence>
<dbReference type="Proteomes" id="UP000030011">
    <property type="component" value="Unassembled WGS sequence"/>
</dbReference>
<organism evidence="1 2">
    <name type="scientific">Knoellia subterranea KCTC 19937</name>
    <dbReference type="NCBI Taxonomy" id="1385521"/>
    <lineage>
        <taxon>Bacteria</taxon>
        <taxon>Bacillati</taxon>
        <taxon>Actinomycetota</taxon>
        <taxon>Actinomycetes</taxon>
        <taxon>Micrococcales</taxon>
        <taxon>Intrasporangiaceae</taxon>
        <taxon>Knoellia</taxon>
    </lineage>
</organism>
<protein>
    <submittedName>
        <fullName evidence="1">Uncharacterized protein</fullName>
    </submittedName>
</protein>
<dbReference type="STRING" id="1385521.N803_04370"/>
<name>A0A0A0JKH2_9MICO</name>
<keyword evidence="2" id="KW-1185">Reference proteome</keyword>
<reference evidence="1 2" key="1">
    <citation type="submission" date="2013-08" db="EMBL/GenBank/DDBJ databases">
        <title>The genome sequence of Knoellia subterranea.</title>
        <authorList>
            <person name="Zhu W."/>
            <person name="Wang G."/>
        </authorList>
    </citation>
    <scope>NUCLEOTIDE SEQUENCE [LARGE SCALE GENOMIC DNA]</scope>
    <source>
        <strain evidence="1 2">KCTC 19937</strain>
    </source>
</reference>
<accession>A0A0A0JKH2</accession>
<dbReference type="Pfam" id="PF19818">
    <property type="entry name" value="DUF6301"/>
    <property type="match status" value="1"/>
</dbReference>
<dbReference type="AlphaFoldDB" id="A0A0A0JKH2"/>
<dbReference type="eggNOG" id="ENOG5031PNJ">
    <property type="taxonomic scope" value="Bacteria"/>
</dbReference>
<evidence type="ECO:0000313" key="2">
    <source>
        <dbReference type="Proteomes" id="UP000030011"/>
    </source>
</evidence>
<dbReference type="OrthoDB" id="4875176at2"/>
<dbReference type="EMBL" id="AVPK01000010">
    <property type="protein sequence ID" value="KGN36532.1"/>
    <property type="molecule type" value="Genomic_DNA"/>
</dbReference>
<dbReference type="RefSeq" id="WP_035906695.1">
    <property type="nucleotide sequence ID" value="NZ_AVPK01000010.1"/>
</dbReference>